<dbReference type="InParanoid" id="A0A6I9S766"/>
<name>A0A6I9S766_ELAGV</name>
<evidence type="ECO:0000313" key="3">
    <source>
        <dbReference type="Proteomes" id="UP000504607"/>
    </source>
</evidence>
<feature type="transmembrane region" description="Helical" evidence="2">
    <location>
        <begin position="101"/>
        <end position="121"/>
    </location>
</feature>
<proteinExistence type="predicted"/>
<dbReference type="FunCoup" id="A0A6I9S766">
    <property type="interactions" value="1917"/>
</dbReference>
<dbReference type="PANTHER" id="PTHR47479:SF2">
    <property type="entry name" value="OS05G0393200 PROTEIN"/>
    <property type="match status" value="1"/>
</dbReference>
<keyword evidence="2" id="KW-1133">Transmembrane helix</keyword>
<organism evidence="3 4">
    <name type="scientific">Elaeis guineensis var. tenera</name>
    <name type="common">Oil palm</name>
    <dbReference type="NCBI Taxonomy" id="51953"/>
    <lineage>
        <taxon>Eukaryota</taxon>
        <taxon>Viridiplantae</taxon>
        <taxon>Streptophyta</taxon>
        <taxon>Embryophyta</taxon>
        <taxon>Tracheophyta</taxon>
        <taxon>Spermatophyta</taxon>
        <taxon>Magnoliopsida</taxon>
        <taxon>Liliopsida</taxon>
        <taxon>Arecaceae</taxon>
        <taxon>Arecoideae</taxon>
        <taxon>Cocoseae</taxon>
        <taxon>Elaeidinae</taxon>
        <taxon>Elaeis</taxon>
    </lineage>
</organism>
<protein>
    <submittedName>
        <fullName evidence="4">LOW QUALITY PROTEIN: uncharacterized protein At5g19025</fullName>
    </submittedName>
</protein>
<dbReference type="PANTHER" id="PTHR47479">
    <property type="entry name" value="OS05G0393200 PROTEIN"/>
    <property type="match status" value="1"/>
</dbReference>
<sequence length="249" mass="27326">MLHPFCPLTTMSSSSSSSSSSKSKRNPNPSPNSSNHVPNSSCLLPCRHSPAATLDLLILVLVLFSCAFLIISSVSHLARALSLLLLPLLRPLAASFHATPLPYLAAFFLPLLLAAAVIAAVELSHRAHPWWPFWRRRRCGNPRCRGLRKAFEFDVQFQTEEVLRSPPAAAALWKEIDGLPWKGGAGGNNPDYECLRTELRRLAPPNGRAVLLFRSRCGCPIAKLEGWAPKRGRRHKKGMTNLALGGGKR</sequence>
<dbReference type="InterPro" id="IPR044196">
    <property type="entry name" value="At5g19025-like"/>
</dbReference>
<feature type="transmembrane region" description="Helical" evidence="2">
    <location>
        <begin position="56"/>
        <end position="81"/>
    </location>
</feature>
<accession>A0A6I9S766</accession>
<evidence type="ECO:0000256" key="2">
    <source>
        <dbReference type="SAM" id="Phobius"/>
    </source>
</evidence>
<keyword evidence="3" id="KW-1185">Reference proteome</keyword>
<dbReference type="KEGG" id="egu:105057756"/>
<dbReference type="AlphaFoldDB" id="A0A6I9S766"/>
<reference evidence="4" key="1">
    <citation type="submission" date="2025-08" db="UniProtKB">
        <authorList>
            <consortium name="RefSeq"/>
        </authorList>
    </citation>
    <scope>IDENTIFICATION</scope>
</reference>
<dbReference type="Proteomes" id="UP000504607">
    <property type="component" value="Chromosome 14"/>
</dbReference>
<feature type="region of interest" description="Disordered" evidence="1">
    <location>
        <begin position="1"/>
        <end position="36"/>
    </location>
</feature>
<dbReference type="OrthoDB" id="1925408at2759"/>
<keyword evidence="2" id="KW-0812">Transmembrane</keyword>
<feature type="compositionally biased region" description="Low complexity" evidence="1">
    <location>
        <begin position="12"/>
        <end position="21"/>
    </location>
</feature>
<evidence type="ECO:0000313" key="4">
    <source>
        <dbReference type="RefSeq" id="XP_010938747.2"/>
    </source>
</evidence>
<dbReference type="RefSeq" id="XP_010938747.2">
    <property type="nucleotide sequence ID" value="XM_010940445.3"/>
</dbReference>
<keyword evidence="2" id="KW-0472">Membrane</keyword>
<evidence type="ECO:0000256" key="1">
    <source>
        <dbReference type="SAM" id="MobiDB-lite"/>
    </source>
</evidence>
<gene>
    <name evidence="4" type="primary">LOC105057756</name>
</gene>